<sequence>GILHFTAEDLKSGSSINATVSLGNKKYNQKESLKLEKQAEQFNKKNKRKFTKYYKDMEDLYQYILCQEKKI</sequence>
<dbReference type="EMBL" id="HACG01053425">
    <property type="protein sequence ID" value="CEL00296.1"/>
    <property type="molecule type" value="Transcribed_RNA"/>
</dbReference>
<feature type="non-terminal residue" evidence="1">
    <location>
        <position position="71"/>
    </location>
</feature>
<gene>
    <name evidence="1" type="primary">ORF223350</name>
</gene>
<feature type="non-terminal residue" evidence="1">
    <location>
        <position position="1"/>
    </location>
</feature>
<protein>
    <submittedName>
        <fullName evidence="1">Uncharacterized protein</fullName>
    </submittedName>
</protein>
<proteinExistence type="predicted"/>
<accession>A0A0B7C6T5</accession>
<name>A0A0B7C6T5_9EUPU</name>
<dbReference type="AlphaFoldDB" id="A0A0B7C6T5"/>
<reference evidence="1" key="1">
    <citation type="submission" date="2014-12" db="EMBL/GenBank/DDBJ databases">
        <title>Insight into the proteome of Arion vulgaris.</title>
        <authorList>
            <person name="Aradska J."/>
            <person name="Bulat T."/>
            <person name="Smidak R."/>
            <person name="Sarate P."/>
            <person name="Gangsoo J."/>
            <person name="Sialana F."/>
            <person name="Bilban M."/>
            <person name="Lubec G."/>
        </authorList>
    </citation>
    <scope>NUCLEOTIDE SEQUENCE</scope>
    <source>
        <tissue evidence="1">Skin</tissue>
    </source>
</reference>
<evidence type="ECO:0000313" key="1">
    <source>
        <dbReference type="EMBL" id="CEL00296.1"/>
    </source>
</evidence>
<organism evidence="1">
    <name type="scientific">Arion vulgaris</name>
    <dbReference type="NCBI Taxonomy" id="1028688"/>
    <lineage>
        <taxon>Eukaryota</taxon>
        <taxon>Metazoa</taxon>
        <taxon>Spiralia</taxon>
        <taxon>Lophotrochozoa</taxon>
        <taxon>Mollusca</taxon>
        <taxon>Gastropoda</taxon>
        <taxon>Heterobranchia</taxon>
        <taxon>Euthyneura</taxon>
        <taxon>Panpulmonata</taxon>
        <taxon>Eupulmonata</taxon>
        <taxon>Stylommatophora</taxon>
        <taxon>Helicina</taxon>
        <taxon>Arionoidea</taxon>
        <taxon>Arionidae</taxon>
        <taxon>Arion</taxon>
    </lineage>
</organism>